<name>A0A6J7FHH5_9ZZZZ</name>
<organism evidence="1">
    <name type="scientific">freshwater metagenome</name>
    <dbReference type="NCBI Taxonomy" id="449393"/>
    <lineage>
        <taxon>unclassified sequences</taxon>
        <taxon>metagenomes</taxon>
        <taxon>ecological metagenomes</taxon>
    </lineage>
</organism>
<proteinExistence type="predicted"/>
<evidence type="ECO:0000313" key="1">
    <source>
        <dbReference type="EMBL" id="CAB4892380.1"/>
    </source>
</evidence>
<sequence>MPRLRCLVNPDWAGEEAAGLPRSCGRIRRMHLLLDDLQLADTSEEARRVPARPGRFLLVSVYADAGRGAGEAIALGDEPSVLLADAAPAMRDGWMPSEVVDLDTGGRWQVRWHPWFLGPGEPPWNPDAAALPEITF</sequence>
<reference evidence="1" key="1">
    <citation type="submission" date="2020-05" db="EMBL/GenBank/DDBJ databases">
        <authorList>
            <person name="Chiriac C."/>
            <person name="Salcher M."/>
            <person name="Ghai R."/>
            <person name="Kavagutti S V."/>
        </authorList>
    </citation>
    <scope>NUCLEOTIDE SEQUENCE</scope>
</reference>
<dbReference type="AlphaFoldDB" id="A0A6J7FHH5"/>
<protein>
    <submittedName>
        <fullName evidence="1">Unannotated protein</fullName>
    </submittedName>
</protein>
<accession>A0A6J7FHH5</accession>
<dbReference type="EMBL" id="CAFBMK010000003">
    <property type="protein sequence ID" value="CAB4892380.1"/>
    <property type="molecule type" value="Genomic_DNA"/>
</dbReference>
<gene>
    <name evidence="1" type="ORF">UFOPK3564_00091</name>
</gene>